<evidence type="ECO:0000259" key="1">
    <source>
        <dbReference type="PROSITE" id="PS51186"/>
    </source>
</evidence>
<dbReference type="SUPFAM" id="SSF55729">
    <property type="entry name" value="Acyl-CoA N-acyltransferases (Nat)"/>
    <property type="match status" value="1"/>
</dbReference>
<dbReference type="Proteomes" id="UP000326570">
    <property type="component" value="Unassembled WGS sequence"/>
</dbReference>
<comment type="caution">
    <text evidence="2">The sequence shown here is derived from an EMBL/GenBank/DDBJ whole genome shotgun (WGS) entry which is preliminary data.</text>
</comment>
<dbReference type="EMBL" id="VTWT01000001">
    <property type="protein sequence ID" value="KAA9346100.1"/>
    <property type="molecule type" value="Genomic_DNA"/>
</dbReference>
<protein>
    <submittedName>
        <fullName evidence="2">GNAT family N-acetyltransferase</fullName>
    </submittedName>
</protein>
<feature type="domain" description="N-acetyltransferase" evidence="1">
    <location>
        <begin position="24"/>
        <end position="183"/>
    </location>
</feature>
<dbReference type="PROSITE" id="PS51186">
    <property type="entry name" value="GNAT"/>
    <property type="match status" value="1"/>
</dbReference>
<accession>A0A5N1J5Y4</accession>
<dbReference type="PANTHER" id="PTHR43610:SF1">
    <property type="entry name" value="N-ACETYLTRANSFERASE DOMAIN-CONTAINING PROTEIN"/>
    <property type="match status" value="1"/>
</dbReference>
<keyword evidence="3" id="KW-1185">Reference proteome</keyword>
<proteinExistence type="predicted"/>
<dbReference type="AlphaFoldDB" id="A0A5N1J5Y4"/>
<organism evidence="2 3">
    <name type="scientific">Adhaeribacter soli</name>
    <dbReference type="NCBI Taxonomy" id="2607655"/>
    <lineage>
        <taxon>Bacteria</taxon>
        <taxon>Pseudomonadati</taxon>
        <taxon>Bacteroidota</taxon>
        <taxon>Cytophagia</taxon>
        <taxon>Cytophagales</taxon>
        <taxon>Hymenobacteraceae</taxon>
        <taxon>Adhaeribacter</taxon>
    </lineage>
</organism>
<keyword evidence="2" id="KW-0808">Transferase</keyword>
<sequence length="204" mass="23734">MAFIFSQNLILENERAKLSLLGLSHLERLIPAATADKKLTRYSPFSIATPDDLKHFIQNSLIDRRNQVRYAFAIYDKQFQEFAGSTSFGTISNKDQRLEIGWTWLGPKFQKTGLNINCKYLLLQYVFEELKFERVEFRTDERNTKSREAIEKIGGTLEGILRSHTLMLDGFRRSSVYYSILKEEWPEVKKGLEVRLAKGKMVEV</sequence>
<evidence type="ECO:0000313" key="2">
    <source>
        <dbReference type="EMBL" id="KAA9346100.1"/>
    </source>
</evidence>
<dbReference type="Gene3D" id="3.40.630.30">
    <property type="match status" value="1"/>
</dbReference>
<dbReference type="InterPro" id="IPR016181">
    <property type="entry name" value="Acyl_CoA_acyltransferase"/>
</dbReference>
<name>A0A5N1J5Y4_9BACT</name>
<evidence type="ECO:0000313" key="3">
    <source>
        <dbReference type="Proteomes" id="UP000326570"/>
    </source>
</evidence>
<dbReference type="PANTHER" id="PTHR43610">
    <property type="entry name" value="BLL6696 PROTEIN"/>
    <property type="match status" value="1"/>
</dbReference>
<dbReference type="InterPro" id="IPR000182">
    <property type="entry name" value="GNAT_dom"/>
</dbReference>
<dbReference type="RefSeq" id="WP_150902243.1">
    <property type="nucleotide sequence ID" value="NZ_VTWT01000001.1"/>
</dbReference>
<dbReference type="Pfam" id="PF13302">
    <property type="entry name" value="Acetyltransf_3"/>
    <property type="match status" value="1"/>
</dbReference>
<reference evidence="2 3" key="1">
    <citation type="submission" date="2019-09" db="EMBL/GenBank/DDBJ databases">
        <title>Genome sequence of Adhaeribacter sp. M2.</title>
        <authorList>
            <person name="Srinivasan S."/>
        </authorList>
    </citation>
    <scope>NUCLEOTIDE SEQUENCE [LARGE SCALE GENOMIC DNA]</scope>
    <source>
        <strain evidence="2 3">M2</strain>
    </source>
</reference>
<gene>
    <name evidence="2" type="ORF">F0P94_03190</name>
</gene>
<dbReference type="GO" id="GO:0016747">
    <property type="term" value="F:acyltransferase activity, transferring groups other than amino-acyl groups"/>
    <property type="evidence" value="ECO:0007669"/>
    <property type="project" value="InterPro"/>
</dbReference>